<feature type="compositionally biased region" description="Low complexity" evidence="1">
    <location>
        <begin position="185"/>
        <end position="198"/>
    </location>
</feature>
<evidence type="ECO:0000313" key="3">
    <source>
        <dbReference type="Proteomes" id="UP000235388"/>
    </source>
</evidence>
<protein>
    <submittedName>
        <fullName evidence="2">Uncharacterized protein</fullName>
    </submittedName>
</protein>
<name>A0A2N5UCU1_9BASI</name>
<accession>A0A2N5UCU1</accession>
<feature type="compositionally biased region" description="Polar residues" evidence="1">
    <location>
        <begin position="38"/>
        <end position="56"/>
    </location>
</feature>
<keyword evidence="3" id="KW-1185">Reference proteome</keyword>
<dbReference type="Proteomes" id="UP000235388">
    <property type="component" value="Unassembled WGS sequence"/>
</dbReference>
<feature type="region of interest" description="Disordered" evidence="1">
    <location>
        <begin position="124"/>
        <end position="143"/>
    </location>
</feature>
<organism evidence="2 3">
    <name type="scientific">Puccinia coronata f. sp. avenae</name>
    <dbReference type="NCBI Taxonomy" id="200324"/>
    <lineage>
        <taxon>Eukaryota</taxon>
        <taxon>Fungi</taxon>
        <taxon>Dikarya</taxon>
        <taxon>Basidiomycota</taxon>
        <taxon>Pucciniomycotina</taxon>
        <taxon>Pucciniomycetes</taxon>
        <taxon>Pucciniales</taxon>
        <taxon>Pucciniaceae</taxon>
        <taxon>Puccinia</taxon>
    </lineage>
</organism>
<evidence type="ECO:0000256" key="1">
    <source>
        <dbReference type="SAM" id="MobiDB-lite"/>
    </source>
</evidence>
<feature type="region of interest" description="Disordered" evidence="1">
    <location>
        <begin position="169"/>
        <end position="229"/>
    </location>
</feature>
<feature type="compositionally biased region" description="Low complexity" evidence="1">
    <location>
        <begin position="126"/>
        <end position="141"/>
    </location>
</feature>
<evidence type="ECO:0000313" key="2">
    <source>
        <dbReference type="EMBL" id="PLW35567.1"/>
    </source>
</evidence>
<gene>
    <name evidence="2" type="ORF">PCANC_22829</name>
</gene>
<dbReference type="AlphaFoldDB" id="A0A2N5UCU1"/>
<sequence>MEVDSTEPHGKAHGDFMANESEPMRWQPALHTPPNDFPSDSNNFNVPQATSTSHSTRALTTEITQLSEYLRRATKLQTQNNQLLMIQAANSECFNQELLTRFDHFAPAISQIMEDPEANLGGSSFTPCQPINPTTPQQQTPRGERLAELVRVHIRMLFGIRTKELIPPPASQAERRKWIENSDLSTKSGSDSKFSSAESNEEIDDLPFPYPDGPGHSKSISTGECRLRV</sequence>
<dbReference type="EMBL" id="PGCJ01000255">
    <property type="protein sequence ID" value="PLW35567.1"/>
    <property type="molecule type" value="Genomic_DNA"/>
</dbReference>
<reference evidence="2 3" key="1">
    <citation type="submission" date="2017-11" db="EMBL/GenBank/DDBJ databases">
        <title>De novo assembly and phasing of dikaryotic genomes from two isolates of Puccinia coronata f. sp. avenae, the causal agent of oat crown rust.</title>
        <authorList>
            <person name="Miller M.E."/>
            <person name="Zhang Y."/>
            <person name="Omidvar V."/>
            <person name="Sperschneider J."/>
            <person name="Schwessinger B."/>
            <person name="Raley C."/>
            <person name="Palmer J.M."/>
            <person name="Garnica D."/>
            <person name="Upadhyaya N."/>
            <person name="Rathjen J."/>
            <person name="Taylor J.M."/>
            <person name="Park R.F."/>
            <person name="Dodds P.N."/>
            <person name="Hirsch C.D."/>
            <person name="Kianian S.F."/>
            <person name="Figueroa M."/>
        </authorList>
    </citation>
    <scope>NUCLEOTIDE SEQUENCE [LARGE SCALE GENOMIC DNA]</scope>
    <source>
        <strain evidence="2">12NC29</strain>
    </source>
</reference>
<comment type="caution">
    <text evidence="2">The sequence shown here is derived from an EMBL/GenBank/DDBJ whole genome shotgun (WGS) entry which is preliminary data.</text>
</comment>
<proteinExistence type="predicted"/>
<feature type="region of interest" description="Disordered" evidence="1">
    <location>
        <begin position="26"/>
        <end position="56"/>
    </location>
</feature>